<feature type="domain" description="PTS EIIB type-3" evidence="8">
    <location>
        <begin position="2"/>
        <end position="104"/>
    </location>
</feature>
<evidence type="ECO:0000256" key="3">
    <source>
        <dbReference type="ARBA" id="ARBA00022597"/>
    </source>
</evidence>
<name>A0A6V8SDA4_9CLOT</name>
<keyword evidence="3" id="KW-0762">Sugar transport</keyword>
<dbReference type="RefSeq" id="WP_183275995.1">
    <property type="nucleotide sequence ID" value="NZ_BLZR01000001.1"/>
</dbReference>
<dbReference type="PROSITE" id="PS51100">
    <property type="entry name" value="PTS_EIIB_TYPE_3"/>
    <property type="match status" value="1"/>
</dbReference>
<protein>
    <submittedName>
        <fullName evidence="9">PTS system cellobiose-specific EIIB component</fullName>
    </submittedName>
</protein>
<dbReference type="AlphaFoldDB" id="A0A6V8SDA4"/>
<evidence type="ECO:0000259" key="8">
    <source>
        <dbReference type="PROSITE" id="PS51100"/>
    </source>
</evidence>
<dbReference type="Proteomes" id="UP000580568">
    <property type="component" value="Unassembled WGS sequence"/>
</dbReference>
<evidence type="ECO:0000256" key="2">
    <source>
        <dbReference type="ARBA" id="ARBA00022553"/>
    </source>
</evidence>
<keyword evidence="6" id="KW-0418">Kinase</keyword>
<dbReference type="InterPro" id="IPR036095">
    <property type="entry name" value="PTS_EIIB-like_sf"/>
</dbReference>
<comment type="caution">
    <text evidence="9">The sequence shown here is derived from an EMBL/GenBank/DDBJ whole genome shotgun (WGS) entry which is preliminary data.</text>
</comment>
<organism evidence="9 10">
    <name type="scientific">Clostridium fungisolvens</name>
    <dbReference type="NCBI Taxonomy" id="1604897"/>
    <lineage>
        <taxon>Bacteria</taxon>
        <taxon>Bacillati</taxon>
        <taxon>Bacillota</taxon>
        <taxon>Clostridia</taxon>
        <taxon>Eubacteriales</taxon>
        <taxon>Clostridiaceae</taxon>
        <taxon>Clostridium</taxon>
    </lineage>
</organism>
<dbReference type="GO" id="GO:0008982">
    <property type="term" value="F:protein-N(PI)-phosphohistidine-sugar phosphotransferase activity"/>
    <property type="evidence" value="ECO:0007669"/>
    <property type="project" value="InterPro"/>
</dbReference>
<accession>A0A6V8SDA4</accession>
<keyword evidence="1" id="KW-0813">Transport</keyword>
<dbReference type="Gene3D" id="3.40.50.2300">
    <property type="match status" value="1"/>
</dbReference>
<dbReference type="GO" id="GO:0016301">
    <property type="term" value="F:kinase activity"/>
    <property type="evidence" value="ECO:0007669"/>
    <property type="project" value="UniProtKB-KW"/>
</dbReference>
<evidence type="ECO:0000256" key="7">
    <source>
        <dbReference type="PROSITE-ProRule" id="PRU00423"/>
    </source>
</evidence>
<dbReference type="InterPro" id="IPR051819">
    <property type="entry name" value="PTS_sugar-specific_EIIB"/>
</dbReference>
<dbReference type="Pfam" id="PF02302">
    <property type="entry name" value="PTS_IIB"/>
    <property type="match status" value="1"/>
</dbReference>
<comment type="caution">
    <text evidence="7">Lacks conserved residue(s) required for the propagation of feature annotation.</text>
</comment>
<dbReference type="SUPFAM" id="SSF52794">
    <property type="entry name" value="PTS system IIB component-like"/>
    <property type="match status" value="1"/>
</dbReference>
<evidence type="ECO:0000313" key="10">
    <source>
        <dbReference type="Proteomes" id="UP000580568"/>
    </source>
</evidence>
<evidence type="ECO:0000313" key="9">
    <source>
        <dbReference type="EMBL" id="GFP74435.1"/>
    </source>
</evidence>
<keyword evidence="10" id="KW-1185">Reference proteome</keyword>
<dbReference type="CDD" id="cd05564">
    <property type="entry name" value="PTS_IIB_chitobiose_lichenan"/>
    <property type="match status" value="1"/>
</dbReference>
<keyword evidence="5" id="KW-0598">Phosphotransferase system</keyword>
<evidence type="ECO:0000256" key="4">
    <source>
        <dbReference type="ARBA" id="ARBA00022679"/>
    </source>
</evidence>
<evidence type="ECO:0000256" key="5">
    <source>
        <dbReference type="ARBA" id="ARBA00022683"/>
    </source>
</evidence>
<dbReference type="GO" id="GO:0009401">
    <property type="term" value="P:phosphoenolpyruvate-dependent sugar phosphotransferase system"/>
    <property type="evidence" value="ECO:0007669"/>
    <property type="project" value="UniProtKB-KW"/>
</dbReference>
<dbReference type="PANTHER" id="PTHR34581:SF2">
    <property type="entry name" value="PTS SYSTEM N,N'-DIACETYLCHITOBIOSE-SPECIFIC EIIB COMPONENT"/>
    <property type="match status" value="1"/>
</dbReference>
<keyword evidence="2" id="KW-0597">Phosphoprotein</keyword>
<dbReference type="InterPro" id="IPR013012">
    <property type="entry name" value="PTS_EIIB_3"/>
</dbReference>
<dbReference type="EMBL" id="BLZR01000001">
    <property type="protein sequence ID" value="GFP74435.1"/>
    <property type="molecule type" value="Genomic_DNA"/>
</dbReference>
<gene>
    <name evidence="9" type="ORF">bsdtw1_00485</name>
</gene>
<reference evidence="9 10" key="1">
    <citation type="submission" date="2020-07" db="EMBL/GenBank/DDBJ databases">
        <title>A new beta-1,3-glucan-decomposing anaerobic bacterium isolated from anoxic soil subjected to biological soil disinfestation.</title>
        <authorList>
            <person name="Ueki A."/>
            <person name="Tonouchi A."/>
        </authorList>
    </citation>
    <scope>NUCLEOTIDE SEQUENCE [LARGE SCALE GENOMIC DNA]</scope>
    <source>
        <strain evidence="9 10">TW1</strain>
    </source>
</reference>
<evidence type="ECO:0000256" key="1">
    <source>
        <dbReference type="ARBA" id="ARBA00022448"/>
    </source>
</evidence>
<keyword evidence="4" id="KW-0808">Transferase</keyword>
<dbReference type="PANTHER" id="PTHR34581">
    <property type="entry name" value="PTS SYSTEM N,N'-DIACETYLCHITOBIOSE-SPECIFIC EIIB COMPONENT"/>
    <property type="match status" value="1"/>
</dbReference>
<proteinExistence type="predicted"/>
<sequence length="104" mass="11755">MQTFYSWFSTAYFLTCLLVTKMEKAAKEQGIEATIWKVSTDAADSNMAKADVVLIGPQIRFQLKEMKKKGEKYNIQVEAIPSMDYGMCNGPSVLKFAMDLINNK</sequence>
<evidence type="ECO:0000256" key="6">
    <source>
        <dbReference type="ARBA" id="ARBA00022777"/>
    </source>
</evidence>
<dbReference type="InterPro" id="IPR003501">
    <property type="entry name" value="PTS_EIIB_2/3"/>
</dbReference>